<dbReference type="EMBL" id="PKJC01000056">
    <property type="protein sequence ID" value="PKZ62647.1"/>
    <property type="molecule type" value="Genomic_DNA"/>
</dbReference>
<dbReference type="AlphaFoldDB" id="A0A2I1R0L7"/>
<comment type="caution">
    <text evidence="2">The sequence shown here is derived from an EMBL/GenBank/DDBJ whole genome shotgun (WGS) entry which is preliminary data.</text>
</comment>
<name>A0A2I1R0L7_9ACTN</name>
<feature type="transmembrane region" description="Helical" evidence="1">
    <location>
        <begin position="47"/>
        <end position="68"/>
    </location>
</feature>
<evidence type="ECO:0000256" key="1">
    <source>
        <dbReference type="SAM" id="Phobius"/>
    </source>
</evidence>
<protein>
    <submittedName>
        <fullName evidence="2">Uncharacterized protein</fullName>
    </submittedName>
</protein>
<organism evidence="2 3">
    <name type="scientific">Gordonia terrae</name>
    <dbReference type="NCBI Taxonomy" id="2055"/>
    <lineage>
        <taxon>Bacteria</taxon>
        <taxon>Bacillati</taxon>
        <taxon>Actinomycetota</taxon>
        <taxon>Actinomycetes</taxon>
        <taxon>Mycobacteriales</taxon>
        <taxon>Gordoniaceae</taxon>
        <taxon>Gordonia</taxon>
    </lineage>
</organism>
<evidence type="ECO:0000313" key="2">
    <source>
        <dbReference type="EMBL" id="PKZ62647.1"/>
    </source>
</evidence>
<accession>A0A2I1R0L7</accession>
<gene>
    <name evidence="2" type="ORF">CYJ73_26000</name>
</gene>
<sequence>MATELFAWLGLSPTQGRVGVVALVLIAVWIGCEALHRNASISVSTQIRTLTAYLAGGAALLFFAGLVLI</sequence>
<feature type="transmembrane region" description="Helical" evidence="1">
    <location>
        <begin position="16"/>
        <end position="35"/>
    </location>
</feature>
<evidence type="ECO:0000313" key="3">
    <source>
        <dbReference type="Proteomes" id="UP000234662"/>
    </source>
</evidence>
<dbReference type="Proteomes" id="UP000234662">
    <property type="component" value="Unassembled WGS sequence"/>
</dbReference>
<keyword evidence="1" id="KW-0472">Membrane</keyword>
<keyword evidence="1" id="KW-0812">Transmembrane</keyword>
<dbReference type="RefSeq" id="WP_143708050.1">
    <property type="nucleotide sequence ID" value="NZ_PKJC01000056.1"/>
</dbReference>
<reference evidence="2 3" key="1">
    <citation type="submission" date="2017-12" db="EMBL/GenBank/DDBJ databases">
        <title>Phylogenetic diversity of female urinary microbiome.</title>
        <authorList>
            <person name="Thomas-White K."/>
            <person name="Wolfe A.J."/>
        </authorList>
    </citation>
    <scope>NUCLEOTIDE SEQUENCE [LARGE SCALE GENOMIC DNA]</scope>
    <source>
        <strain evidence="2 3">UMB0777</strain>
    </source>
</reference>
<proteinExistence type="predicted"/>
<keyword evidence="1" id="KW-1133">Transmembrane helix</keyword>